<feature type="region of interest" description="Disordered" evidence="6">
    <location>
        <begin position="201"/>
        <end position="263"/>
    </location>
</feature>
<dbReference type="PANTHER" id="PTHR10283">
    <property type="entry name" value="SOLUTE CARRIER FAMILY 13 MEMBER"/>
    <property type="match status" value="1"/>
</dbReference>
<protein>
    <submittedName>
        <fullName evidence="8">Uncharacterized protein</fullName>
    </submittedName>
</protein>
<feature type="transmembrane region" description="Helical" evidence="7">
    <location>
        <begin position="574"/>
        <end position="600"/>
    </location>
</feature>
<dbReference type="AlphaFoldDB" id="A0A8J2KMD3"/>
<feature type="transmembrane region" description="Helical" evidence="7">
    <location>
        <begin position="274"/>
        <end position="292"/>
    </location>
</feature>
<reference evidence="8" key="1">
    <citation type="submission" date="2021-06" db="EMBL/GenBank/DDBJ databases">
        <authorList>
            <person name="Hodson N. C."/>
            <person name="Mongue J. A."/>
            <person name="Jaron S. K."/>
        </authorList>
    </citation>
    <scope>NUCLEOTIDE SEQUENCE</scope>
</reference>
<feature type="transmembrane region" description="Helical" evidence="7">
    <location>
        <begin position="58"/>
        <end position="86"/>
    </location>
</feature>
<evidence type="ECO:0000256" key="4">
    <source>
        <dbReference type="ARBA" id="ARBA00022989"/>
    </source>
</evidence>
<dbReference type="EMBL" id="CAJVCH010399563">
    <property type="protein sequence ID" value="CAG7817650.1"/>
    <property type="molecule type" value="Genomic_DNA"/>
</dbReference>
<comment type="caution">
    <text evidence="8">The sequence shown here is derived from an EMBL/GenBank/DDBJ whole genome shotgun (WGS) entry which is preliminary data.</text>
</comment>
<name>A0A8J2KMD3_9HEXA</name>
<comment type="similarity">
    <text evidence="2">Belongs to the SLC13A/DASS transporter (TC 2.A.47) family. NADC subfamily.</text>
</comment>
<evidence type="ECO:0000256" key="3">
    <source>
        <dbReference type="ARBA" id="ARBA00022692"/>
    </source>
</evidence>
<feature type="transmembrane region" description="Helical" evidence="7">
    <location>
        <begin position="410"/>
        <end position="428"/>
    </location>
</feature>
<dbReference type="GO" id="GO:0005886">
    <property type="term" value="C:plasma membrane"/>
    <property type="evidence" value="ECO:0007669"/>
    <property type="project" value="TreeGrafter"/>
</dbReference>
<keyword evidence="9" id="KW-1185">Reference proteome</keyword>
<evidence type="ECO:0000256" key="7">
    <source>
        <dbReference type="SAM" id="Phobius"/>
    </source>
</evidence>
<sequence>MDEGSEIAGSTCISKWNNFRAKLEVGSGWKFFYTILTPVVWCWIPFVMKDDKLFGSHLYLLIMVSSLFVAHAMPLVISSMAIWVFLPLLGLQKAKMAGENIMREQAILILGQMALGCAFVISNLHKRIALNILSHTGNAHPRIVTVIYFLTFILSMIISGPTAAFVMLATTQSLSNEREHLHQRADELVDDTKMINFDTIQTSSTNVPESASDFPDENPAGITSEDPLLIENENVDEVDKPTDVAEKKEPESLEPPPDSNDRIRNLDKELKRRYFIIIYVAANIGGLLLPHTSPGVNLFYDYTDSRGRSITWGRSDTGGEKTTVSARIMIGQKIVEMNVLHWIQFAAPIIFILGLIAWIYLLIIFVSIAPIEPNSDRRLIGRRHEAEMDLLREEKTFYKGKLSNMGKTDIHQILVLLFTTCIVILWITRDPRFFDGWSRIIQGKILSKASNVCLEGLLSLKGIVKVGDSSAVFIFIVLMFMIPRFKNKPSDPKPLAVLGWKFLEGQIFWNVVIMFGCQFAFSQSSLTSYTTLFPGTVNSTTNCTMIPQTEHGGFRMTIQGWIHNIFNSQLPITWILVGIVALASELFGGVATSNIFLCILSQKQAVPYFQKGAKKVTLLKTTKAGVGHLGLPVTAMSCLSFMFPASTATNAIVFSLGTLTGCLGMLDMITYGAFLDLIAWALVCGRYEIYTRLGV</sequence>
<feature type="transmembrane region" description="Helical" evidence="7">
    <location>
        <begin position="462"/>
        <end position="482"/>
    </location>
</feature>
<gene>
    <name evidence="8" type="ORF">AFUS01_LOCUS28203</name>
</gene>
<keyword evidence="3 7" id="KW-0812">Transmembrane</keyword>
<dbReference type="Proteomes" id="UP000708208">
    <property type="component" value="Unassembled WGS sequence"/>
</dbReference>
<feature type="transmembrane region" description="Helical" evidence="7">
    <location>
        <begin position="106"/>
        <end position="125"/>
    </location>
</feature>
<dbReference type="PANTHER" id="PTHR10283:SF82">
    <property type="entry name" value="SOLUTE CARRIER FAMILY 13 MEMBER 2"/>
    <property type="match status" value="1"/>
</dbReference>
<feature type="transmembrane region" description="Helical" evidence="7">
    <location>
        <begin position="663"/>
        <end position="683"/>
    </location>
</feature>
<proteinExistence type="inferred from homology"/>
<evidence type="ECO:0000256" key="5">
    <source>
        <dbReference type="ARBA" id="ARBA00023136"/>
    </source>
</evidence>
<keyword evidence="4 7" id="KW-1133">Transmembrane helix</keyword>
<evidence type="ECO:0000256" key="1">
    <source>
        <dbReference type="ARBA" id="ARBA00004141"/>
    </source>
</evidence>
<evidence type="ECO:0000256" key="2">
    <source>
        <dbReference type="ARBA" id="ARBA00006772"/>
    </source>
</evidence>
<evidence type="ECO:0000313" key="8">
    <source>
        <dbReference type="EMBL" id="CAG7817650.1"/>
    </source>
</evidence>
<comment type="subcellular location">
    <subcellularLocation>
        <location evidence="1">Membrane</location>
        <topology evidence="1">Multi-pass membrane protein</topology>
    </subcellularLocation>
</comment>
<dbReference type="InterPro" id="IPR001898">
    <property type="entry name" value="SLC13A/DASS"/>
</dbReference>
<organism evidence="8 9">
    <name type="scientific">Allacma fusca</name>
    <dbReference type="NCBI Taxonomy" id="39272"/>
    <lineage>
        <taxon>Eukaryota</taxon>
        <taxon>Metazoa</taxon>
        <taxon>Ecdysozoa</taxon>
        <taxon>Arthropoda</taxon>
        <taxon>Hexapoda</taxon>
        <taxon>Collembola</taxon>
        <taxon>Symphypleona</taxon>
        <taxon>Sminthuridae</taxon>
        <taxon>Allacma</taxon>
    </lineage>
</organism>
<accession>A0A8J2KMD3</accession>
<feature type="transmembrane region" description="Helical" evidence="7">
    <location>
        <begin position="621"/>
        <end position="643"/>
    </location>
</feature>
<feature type="compositionally biased region" description="Basic and acidic residues" evidence="6">
    <location>
        <begin position="237"/>
        <end position="251"/>
    </location>
</feature>
<dbReference type="Pfam" id="PF00939">
    <property type="entry name" value="Na_sulph_symp"/>
    <property type="match status" value="2"/>
</dbReference>
<evidence type="ECO:0000256" key="6">
    <source>
        <dbReference type="SAM" id="MobiDB-lite"/>
    </source>
</evidence>
<evidence type="ECO:0000313" key="9">
    <source>
        <dbReference type="Proteomes" id="UP000708208"/>
    </source>
</evidence>
<feature type="transmembrane region" description="Helical" evidence="7">
    <location>
        <begin position="28"/>
        <end position="46"/>
    </location>
</feature>
<feature type="transmembrane region" description="Helical" evidence="7">
    <location>
        <begin position="502"/>
        <end position="521"/>
    </location>
</feature>
<feature type="transmembrane region" description="Helical" evidence="7">
    <location>
        <begin position="345"/>
        <end position="369"/>
    </location>
</feature>
<dbReference type="GO" id="GO:0005310">
    <property type="term" value="F:dicarboxylic acid transmembrane transporter activity"/>
    <property type="evidence" value="ECO:0007669"/>
    <property type="project" value="UniProtKB-ARBA"/>
</dbReference>
<feature type="transmembrane region" description="Helical" evidence="7">
    <location>
        <begin position="145"/>
        <end position="168"/>
    </location>
</feature>
<keyword evidence="5 7" id="KW-0472">Membrane</keyword>
<dbReference type="GO" id="GO:0015556">
    <property type="term" value="F:C4-dicarboxylate transmembrane transporter activity"/>
    <property type="evidence" value="ECO:0007669"/>
    <property type="project" value="UniProtKB-ARBA"/>
</dbReference>